<proteinExistence type="predicted"/>
<evidence type="ECO:0000313" key="3">
    <source>
        <dbReference type="Proteomes" id="UP001597561"/>
    </source>
</evidence>
<dbReference type="RefSeq" id="WP_204729479.1">
    <property type="nucleotide sequence ID" value="NZ_JAFBDK010000008.1"/>
</dbReference>
<reference evidence="3" key="1">
    <citation type="journal article" date="2019" name="Int. J. Syst. Evol. Microbiol.">
        <title>The Global Catalogue of Microorganisms (GCM) 10K type strain sequencing project: providing services to taxonomists for standard genome sequencing and annotation.</title>
        <authorList>
            <consortium name="The Broad Institute Genomics Platform"/>
            <consortium name="The Broad Institute Genome Sequencing Center for Infectious Disease"/>
            <person name="Wu L."/>
            <person name="Ma J."/>
        </authorList>
    </citation>
    <scope>NUCLEOTIDE SEQUENCE [LARGE SCALE GENOMIC DNA]</scope>
    <source>
        <strain evidence="3">KCTC 13528</strain>
    </source>
</reference>
<evidence type="ECO:0000259" key="1">
    <source>
        <dbReference type="PROSITE" id="PS51186"/>
    </source>
</evidence>
<sequence length="179" mass="20607">MNIRILQEGDLPSFDQMILKCQTNLISRENVNDKEWLIGKETERLCQVARRILKSEQEIMFVAVEGEKVIGSIACMAPGELITCGLEPEADVFEVGSIYIHPDYQRQGIGHALFQYIREYLIERNHSKFYLDAGFVSSQTYWKKRLGEPDLILEDYWGGGFDHMIWIGKLKNSSTSINK</sequence>
<dbReference type="Proteomes" id="UP001597561">
    <property type="component" value="Unassembled WGS sequence"/>
</dbReference>
<dbReference type="InterPro" id="IPR016181">
    <property type="entry name" value="Acyl_CoA_acyltransferase"/>
</dbReference>
<keyword evidence="2" id="KW-0012">Acyltransferase</keyword>
<dbReference type="Pfam" id="PF00583">
    <property type="entry name" value="Acetyltransf_1"/>
    <property type="match status" value="1"/>
</dbReference>
<gene>
    <name evidence="2" type="ORF">ACFS5P_07500</name>
</gene>
<name>A0ABW5ZI00_9BACL</name>
<dbReference type="Gene3D" id="3.40.630.30">
    <property type="match status" value="1"/>
</dbReference>
<dbReference type="PROSITE" id="PS51186">
    <property type="entry name" value="GNAT"/>
    <property type="match status" value="1"/>
</dbReference>
<dbReference type="EMBL" id="JBHUPG010000012">
    <property type="protein sequence ID" value="MFD2911718.1"/>
    <property type="molecule type" value="Genomic_DNA"/>
</dbReference>
<dbReference type="SUPFAM" id="SSF55729">
    <property type="entry name" value="Acyl-CoA N-acyltransferases (Nat)"/>
    <property type="match status" value="1"/>
</dbReference>
<dbReference type="InterPro" id="IPR000182">
    <property type="entry name" value="GNAT_dom"/>
</dbReference>
<keyword evidence="2" id="KW-0808">Transferase</keyword>
<comment type="caution">
    <text evidence="2">The sequence shown here is derived from an EMBL/GenBank/DDBJ whole genome shotgun (WGS) entry which is preliminary data.</text>
</comment>
<evidence type="ECO:0000313" key="2">
    <source>
        <dbReference type="EMBL" id="MFD2911718.1"/>
    </source>
</evidence>
<dbReference type="GO" id="GO:0016746">
    <property type="term" value="F:acyltransferase activity"/>
    <property type="evidence" value="ECO:0007669"/>
    <property type="project" value="UniProtKB-KW"/>
</dbReference>
<organism evidence="2 3">
    <name type="scientific">Jeotgalibacillus terrae</name>
    <dbReference type="NCBI Taxonomy" id="587735"/>
    <lineage>
        <taxon>Bacteria</taxon>
        <taxon>Bacillati</taxon>
        <taxon>Bacillota</taxon>
        <taxon>Bacilli</taxon>
        <taxon>Bacillales</taxon>
        <taxon>Caryophanaceae</taxon>
        <taxon>Jeotgalibacillus</taxon>
    </lineage>
</organism>
<dbReference type="CDD" id="cd04301">
    <property type="entry name" value="NAT_SF"/>
    <property type="match status" value="1"/>
</dbReference>
<feature type="domain" description="N-acetyltransferase" evidence="1">
    <location>
        <begin position="1"/>
        <end position="172"/>
    </location>
</feature>
<dbReference type="EC" id="2.3.-.-" evidence="2"/>
<protein>
    <submittedName>
        <fullName evidence="2">GNAT family N-acetyltransferase</fullName>
        <ecNumber evidence="2">2.3.-.-</ecNumber>
    </submittedName>
</protein>
<keyword evidence="3" id="KW-1185">Reference proteome</keyword>
<accession>A0ABW5ZI00</accession>